<evidence type="ECO:0000313" key="1">
    <source>
        <dbReference type="EMBL" id="ADU44088.1"/>
    </source>
</evidence>
<dbReference type="AlphaFoldDB" id="E6VFJ6"/>
<name>E6VFJ6_RHOPX</name>
<dbReference type="EMBL" id="CP002418">
    <property type="protein sequence ID" value="ADU44088.1"/>
    <property type="molecule type" value="Genomic_DNA"/>
</dbReference>
<dbReference type="Proteomes" id="UP000001402">
    <property type="component" value="Chromosome"/>
</dbReference>
<proteinExistence type="predicted"/>
<evidence type="ECO:0000313" key="2">
    <source>
        <dbReference type="Proteomes" id="UP000001402"/>
    </source>
</evidence>
<dbReference type="BioCyc" id="RPAL652103:RPDX1_RS12275-MONOMER"/>
<dbReference type="KEGG" id="rpx:Rpdx1_2497"/>
<gene>
    <name evidence="1" type="ordered locus">Rpdx1_2497</name>
</gene>
<organism evidence="1 2">
    <name type="scientific">Rhodopseudomonas palustris (strain DX-1)</name>
    <dbReference type="NCBI Taxonomy" id="652103"/>
    <lineage>
        <taxon>Bacteria</taxon>
        <taxon>Pseudomonadati</taxon>
        <taxon>Pseudomonadota</taxon>
        <taxon>Alphaproteobacteria</taxon>
        <taxon>Hyphomicrobiales</taxon>
        <taxon>Nitrobacteraceae</taxon>
        <taxon>Rhodopseudomonas</taxon>
    </lineage>
</organism>
<dbReference type="STRING" id="652103.Rpdx1_2497"/>
<protein>
    <submittedName>
        <fullName evidence="1">Uncharacterized protein</fullName>
    </submittedName>
</protein>
<reference evidence="1" key="1">
    <citation type="submission" date="2010-12" db="EMBL/GenBank/DDBJ databases">
        <title>Complete sequence of Rhodopseudomonas palustris DX-1.</title>
        <authorList>
            <consortium name="US DOE Joint Genome Institute"/>
            <person name="Lucas S."/>
            <person name="Copeland A."/>
            <person name="Lapidus A."/>
            <person name="Cheng J.-F."/>
            <person name="Goodwin L."/>
            <person name="Pitluck S."/>
            <person name="Misra M."/>
            <person name="Chertkov O."/>
            <person name="Detter J.C."/>
            <person name="Han C."/>
            <person name="Tapia R."/>
            <person name="Land M."/>
            <person name="Hauser L."/>
            <person name="Kyrpides N."/>
            <person name="Ivanova N."/>
            <person name="Ovchinnikova G."/>
            <person name="Logan B."/>
            <person name="Oda Y."/>
            <person name="Harwood C."/>
            <person name="Woyke T."/>
        </authorList>
    </citation>
    <scope>NUCLEOTIDE SEQUENCE [LARGE SCALE GENOMIC DNA]</scope>
    <source>
        <strain evidence="1">DX-1</strain>
    </source>
</reference>
<dbReference type="HOGENOM" id="CLU_2481277_0_0_5"/>
<sequence>MPEIISIPTIAGPPLAEPPLIAADAALMQAREKLDEALCIFDTIDIGPLDHNLQALSEALLMAGILVQKTATRRFAAGGAPPALQEA</sequence>
<accession>E6VFJ6</accession>